<keyword evidence="6" id="KW-1185">Reference proteome</keyword>
<name>C5LHE8_PERM5</name>
<evidence type="ECO:0000313" key="6">
    <source>
        <dbReference type="Proteomes" id="UP000007800"/>
    </source>
</evidence>
<feature type="compositionally biased region" description="Low complexity" evidence="3">
    <location>
        <begin position="467"/>
        <end position="480"/>
    </location>
</feature>
<dbReference type="Proteomes" id="UP000007800">
    <property type="component" value="Unassembled WGS sequence"/>
</dbReference>
<dbReference type="InParanoid" id="C5LHE8"/>
<dbReference type="InterPro" id="IPR004088">
    <property type="entry name" value="KH_dom_type_1"/>
</dbReference>
<dbReference type="GeneID" id="9044706"/>
<dbReference type="OMA" id="RIANCRA"/>
<feature type="compositionally biased region" description="Low complexity" evidence="3">
    <location>
        <begin position="498"/>
        <end position="531"/>
    </location>
</feature>
<evidence type="ECO:0000256" key="1">
    <source>
        <dbReference type="ARBA" id="ARBA00022737"/>
    </source>
</evidence>
<sequence length="592" mass="61588">MQQEGPAVSGVQQNPGGPHSAAMPPPMGSHPSPNGNRGGPILPFEYGPDAGPYRDQVEVSQELVPMVIGKRGATISAMKQQTGANIYGDQSTREQGYSIFFVDAQTEEQLQAAVDAIREKVSPLEPKEGEIQKFFEIPDHKVPEVLGPQGIALARIKERSGARLEIKAILPTDYHGPAKNMPRTVNCVGTEEAVSKCEELVNKVVSGTVTCADLISEYEVGHPEVRSQKRLSSSLSYDDTKRRRMDYGEYQGGYDSSYNAGYQRGGGPPGGGYGGRGPMKGGGKGGWSESPADSCMLEVPSSGVGAIIGRGGEIINQLKEDGRCDIQISKSGGPYREVSIQGPYDGILTVVGFINERLAGAHTVKSMPANGLPPYLFGSGGGPSGSGMAPRGGPPMSGGPGRMGGGPRPYMQQSSPPPRSYGGPPLSGGGMQGGSPQGYSTPPAPQPWQQQPQGGGPVGGYGGGNSMMPQQQPQPAPHSGGPSGPGGYYSQQYGGGYQQHQAPAQQPGQGYMPPQQTAPSPQQSPYQYQSPVPTGGPLPAGTPQAAGPSQSARAQGGSGEASSAYASAYLAAAWQQYYASLHRQQAASRPPQ</sequence>
<evidence type="ECO:0000256" key="3">
    <source>
        <dbReference type="SAM" id="MobiDB-lite"/>
    </source>
</evidence>
<organism evidence="6">
    <name type="scientific">Perkinsus marinus (strain ATCC 50983 / TXsc)</name>
    <dbReference type="NCBI Taxonomy" id="423536"/>
    <lineage>
        <taxon>Eukaryota</taxon>
        <taxon>Sar</taxon>
        <taxon>Alveolata</taxon>
        <taxon>Perkinsozoa</taxon>
        <taxon>Perkinsea</taxon>
        <taxon>Perkinsida</taxon>
        <taxon>Perkinsidae</taxon>
        <taxon>Perkinsus</taxon>
    </lineage>
</organism>
<dbReference type="InterPro" id="IPR036612">
    <property type="entry name" value="KH_dom_type_1_sf"/>
</dbReference>
<feature type="compositionally biased region" description="Gly residues" evidence="3">
    <location>
        <begin position="263"/>
        <end position="286"/>
    </location>
</feature>
<dbReference type="OrthoDB" id="444787at2759"/>
<accession>C5LHE8</accession>
<feature type="domain" description="K Homology" evidence="4">
    <location>
        <begin position="291"/>
        <end position="359"/>
    </location>
</feature>
<feature type="region of interest" description="Disordered" evidence="3">
    <location>
        <begin position="258"/>
        <end position="292"/>
    </location>
</feature>
<feature type="domain" description="K Homology" evidence="4">
    <location>
        <begin position="129"/>
        <end position="206"/>
    </location>
</feature>
<feature type="compositionally biased region" description="Gly residues" evidence="3">
    <location>
        <begin position="425"/>
        <end position="436"/>
    </location>
</feature>
<dbReference type="SMART" id="SM00322">
    <property type="entry name" value="KH"/>
    <property type="match status" value="3"/>
</dbReference>
<dbReference type="CDD" id="cd00105">
    <property type="entry name" value="KH-I"/>
    <property type="match status" value="2"/>
</dbReference>
<feature type="compositionally biased region" description="Gly residues" evidence="3">
    <location>
        <begin position="395"/>
        <end position="407"/>
    </location>
</feature>
<feature type="compositionally biased region" description="Gly residues" evidence="3">
    <location>
        <begin position="481"/>
        <end position="497"/>
    </location>
</feature>
<dbReference type="SUPFAM" id="SSF54791">
    <property type="entry name" value="Eukaryotic type KH-domain (KH-domain type I)"/>
    <property type="match status" value="3"/>
</dbReference>
<feature type="compositionally biased region" description="Gly residues" evidence="3">
    <location>
        <begin position="453"/>
        <end position="465"/>
    </location>
</feature>
<feature type="region of interest" description="Disordered" evidence="3">
    <location>
        <begin position="1"/>
        <end position="53"/>
    </location>
</feature>
<feature type="compositionally biased region" description="Low complexity" evidence="3">
    <location>
        <begin position="408"/>
        <end position="424"/>
    </location>
</feature>
<dbReference type="Pfam" id="PF00013">
    <property type="entry name" value="KH_1"/>
    <property type="match status" value="3"/>
</dbReference>
<dbReference type="GO" id="GO:0003723">
    <property type="term" value="F:RNA binding"/>
    <property type="evidence" value="ECO:0007669"/>
    <property type="project" value="UniProtKB-UniRule"/>
</dbReference>
<feature type="compositionally biased region" description="Low complexity" evidence="3">
    <location>
        <begin position="545"/>
        <end position="563"/>
    </location>
</feature>
<dbReference type="Gene3D" id="3.30.1370.10">
    <property type="entry name" value="K Homology domain, type 1"/>
    <property type="match status" value="3"/>
</dbReference>
<evidence type="ECO:0000256" key="2">
    <source>
        <dbReference type="PROSITE-ProRule" id="PRU00117"/>
    </source>
</evidence>
<gene>
    <name evidence="5" type="ORF">Pmar_PMAR017372</name>
</gene>
<feature type="region of interest" description="Disordered" evidence="3">
    <location>
        <begin position="382"/>
        <end position="563"/>
    </location>
</feature>
<dbReference type="EMBL" id="GG682011">
    <property type="protein sequence ID" value="EER03957.1"/>
    <property type="molecule type" value="Genomic_DNA"/>
</dbReference>
<keyword evidence="1" id="KW-0677">Repeat</keyword>
<keyword evidence="2" id="KW-0694">RNA-binding</keyword>
<proteinExistence type="predicted"/>
<dbReference type="PANTHER" id="PTHR10288">
    <property type="entry name" value="KH DOMAIN CONTAINING RNA BINDING PROTEIN"/>
    <property type="match status" value="1"/>
</dbReference>
<dbReference type="RefSeq" id="XP_002772141.1">
    <property type="nucleotide sequence ID" value="XM_002772095.1"/>
</dbReference>
<reference evidence="5 6" key="1">
    <citation type="submission" date="2008-07" db="EMBL/GenBank/DDBJ databases">
        <authorList>
            <person name="El-Sayed N."/>
            <person name="Caler E."/>
            <person name="Inman J."/>
            <person name="Amedeo P."/>
            <person name="Hass B."/>
            <person name="Wortman J."/>
        </authorList>
    </citation>
    <scope>NUCLEOTIDE SEQUENCE [LARGE SCALE GENOMIC DNA]</scope>
    <source>
        <strain evidence="6">ATCC 50983 / TXsc</strain>
    </source>
</reference>
<dbReference type="PROSITE" id="PS50084">
    <property type="entry name" value="KH_TYPE_1"/>
    <property type="match status" value="3"/>
</dbReference>
<feature type="domain" description="K Homology" evidence="4">
    <location>
        <begin position="51"/>
        <end position="122"/>
    </location>
</feature>
<evidence type="ECO:0000313" key="5">
    <source>
        <dbReference type="EMBL" id="EER03957.1"/>
    </source>
</evidence>
<protein>
    <recommendedName>
        <fullName evidence="4">K Homology domain-containing protein</fullName>
    </recommendedName>
</protein>
<dbReference type="InterPro" id="IPR004087">
    <property type="entry name" value="KH_dom"/>
</dbReference>
<dbReference type="AlphaFoldDB" id="C5LHE8"/>
<evidence type="ECO:0000259" key="4">
    <source>
        <dbReference type="SMART" id="SM00322"/>
    </source>
</evidence>